<dbReference type="EMBL" id="UHFF01000002">
    <property type="protein sequence ID" value="SUN46822.1"/>
    <property type="molecule type" value="Genomic_DNA"/>
</dbReference>
<evidence type="ECO:0000256" key="1">
    <source>
        <dbReference type="ARBA" id="ARBA00001974"/>
    </source>
</evidence>
<dbReference type="PANTHER" id="PTHR42784">
    <property type="entry name" value="PYRANOSE 2-OXIDASE"/>
    <property type="match status" value="1"/>
</dbReference>
<evidence type="ECO:0000313" key="8">
    <source>
        <dbReference type="Proteomes" id="UP000254461"/>
    </source>
</evidence>
<protein>
    <submittedName>
        <fullName evidence="7">Choline dehydrogenase</fullName>
    </submittedName>
</protein>
<evidence type="ECO:0000256" key="3">
    <source>
        <dbReference type="ARBA" id="ARBA00022630"/>
    </source>
</evidence>
<reference evidence="7 8" key="1">
    <citation type="submission" date="2018-06" db="EMBL/GenBank/DDBJ databases">
        <authorList>
            <consortium name="Pathogen Informatics"/>
            <person name="Doyle S."/>
        </authorList>
    </citation>
    <scope>NUCLEOTIDE SEQUENCE [LARGE SCALE GENOMIC DNA]</scope>
    <source>
        <strain evidence="7 8">NCTC12092</strain>
    </source>
</reference>
<dbReference type="Pfam" id="PF13450">
    <property type="entry name" value="NAD_binding_8"/>
    <property type="match status" value="1"/>
</dbReference>
<dbReference type="SUPFAM" id="SSF51905">
    <property type="entry name" value="FAD/NAD(P)-binding domain"/>
    <property type="match status" value="1"/>
</dbReference>
<proteinExistence type="inferred from homology"/>
<keyword evidence="4" id="KW-0274">FAD</keyword>
<evidence type="ECO:0000256" key="2">
    <source>
        <dbReference type="ARBA" id="ARBA00010790"/>
    </source>
</evidence>
<dbReference type="InterPro" id="IPR036188">
    <property type="entry name" value="FAD/NAD-bd_sf"/>
</dbReference>
<gene>
    <name evidence="7" type="ORF">NCTC12092_01204</name>
</gene>
<dbReference type="GO" id="GO:0016614">
    <property type="term" value="F:oxidoreductase activity, acting on CH-OH group of donors"/>
    <property type="evidence" value="ECO:0007669"/>
    <property type="project" value="InterPro"/>
</dbReference>
<name>A0A380JT53_9STRE</name>
<keyword evidence="3" id="KW-0285">Flavoprotein</keyword>
<comment type="similarity">
    <text evidence="2">Belongs to the GMC oxidoreductase family.</text>
</comment>
<dbReference type="InterPro" id="IPR051473">
    <property type="entry name" value="P2Ox-like"/>
</dbReference>
<dbReference type="Pfam" id="PF05199">
    <property type="entry name" value="GMC_oxred_C"/>
    <property type="match status" value="1"/>
</dbReference>
<evidence type="ECO:0000259" key="6">
    <source>
        <dbReference type="Pfam" id="PF05199"/>
    </source>
</evidence>
<dbReference type="AlphaFoldDB" id="A0A380JT53"/>
<dbReference type="RefSeq" id="WP_115251049.1">
    <property type="nucleotide sequence ID" value="NZ_UHFF01000002.1"/>
</dbReference>
<evidence type="ECO:0000313" key="7">
    <source>
        <dbReference type="EMBL" id="SUN46822.1"/>
    </source>
</evidence>
<sequence>MNYDFCIIGGGASGAIASNFLSRKGFKVALIERAGKCEAGIELSDDLKNYPEALTNGKKGGYAWTASCLGGGTFFYGGVSLRFRKEDFKVSDYIGKQVLGVDWPISYEDLKKHYTKMEKILKITGQDNSDGLTYINEGNSDIKKIPFSQQLAYSIKKSNEDLIFCKTPLAINYLNAIKSNLSKIDSISSDEGIRHDAYHTFIKPVLNLIDLYDNTRVIKLLEFNNKVTKAVCKDLNTNKDFMIKSKVFILAANGVQSAAILLNSKSKNNPFGIGNNNRLVGKGLSFKASRLVRGEIQNFNKIPCCEQYSTGYCTDYYLHSLFPDNIGGLILEANPWESLKDNNYVQLECLVGDTPLPSNYIELTDDYDKEGFPIVNMVYNKDEKDCHRLNLLSDIAKRFLESAGIQKVRFIETEYEKGSSHIHGTCRMGTSSSNSVVDKNCKVHDIANLYIVDGSVIPYSSGINPTLTIQANALRVVLNLINKYS</sequence>
<accession>A0A380JT53</accession>
<evidence type="ECO:0000256" key="5">
    <source>
        <dbReference type="ARBA" id="ARBA00023002"/>
    </source>
</evidence>
<dbReference type="PANTHER" id="PTHR42784:SF1">
    <property type="entry name" value="PYRANOSE 2-OXIDASE"/>
    <property type="match status" value="1"/>
</dbReference>
<dbReference type="InterPro" id="IPR007867">
    <property type="entry name" value="GMC_OxRtase_C"/>
</dbReference>
<keyword evidence="5" id="KW-0560">Oxidoreductase</keyword>
<feature type="domain" description="Glucose-methanol-choline oxidoreductase C-terminal" evidence="6">
    <location>
        <begin position="355"/>
        <end position="473"/>
    </location>
</feature>
<dbReference type="Gene3D" id="3.50.50.60">
    <property type="entry name" value="FAD/NAD(P)-binding domain"/>
    <property type="match status" value="2"/>
</dbReference>
<comment type="cofactor">
    <cofactor evidence="1">
        <name>FAD</name>
        <dbReference type="ChEBI" id="CHEBI:57692"/>
    </cofactor>
</comment>
<organism evidence="7 8">
    <name type="scientific">Streptococcus equi subsp. equi</name>
    <dbReference type="NCBI Taxonomy" id="148942"/>
    <lineage>
        <taxon>Bacteria</taxon>
        <taxon>Bacillati</taxon>
        <taxon>Bacillota</taxon>
        <taxon>Bacilli</taxon>
        <taxon>Lactobacillales</taxon>
        <taxon>Streptococcaceae</taxon>
        <taxon>Streptococcus</taxon>
    </lineage>
</organism>
<evidence type="ECO:0000256" key="4">
    <source>
        <dbReference type="ARBA" id="ARBA00022827"/>
    </source>
</evidence>
<dbReference type="Proteomes" id="UP000254461">
    <property type="component" value="Unassembled WGS sequence"/>
</dbReference>